<keyword evidence="4" id="KW-1185">Reference proteome</keyword>
<dbReference type="InterPro" id="IPR011033">
    <property type="entry name" value="PRC_barrel-like_sf"/>
</dbReference>
<dbReference type="Proteomes" id="UP001225596">
    <property type="component" value="Unassembled WGS sequence"/>
</dbReference>
<dbReference type="RefSeq" id="WP_338436385.1">
    <property type="nucleotide sequence ID" value="NZ_JAUYVH010000003.1"/>
</dbReference>
<dbReference type="InterPro" id="IPR027275">
    <property type="entry name" value="PRC-brl_dom"/>
</dbReference>
<evidence type="ECO:0000259" key="2">
    <source>
        <dbReference type="Pfam" id="PF05239"/>
    </source>
</evidence>
<organism evidence="3 4">
    <name type="scientific">Keguizhuia sedimenti</name>
    <dbReference type="NCBI Taxonomy" id="3064264"/>
    <lineage>
        <taxon>Bacteria</taxon>
        <taxon>Pseudomonadati</taxon>
        <taxon>Pseudomonadota</taxon>
        <taxon>Betaproteobacteria</taxon>
        <taxon>Burkholderiales</taxon>
        <taxon>Oxalobacteraceae</taxon>
        <taxon>Keguizhuia</taxon>
    </lineage>
</organism>
<accession>A0ABU1BN92</accession>
<feature type="region of interest" description="Disordered" evidence="1">
    <location>
        <begin position="1"/>
        <end position="20"/>
    </location>
</feature>
<comment type="caution">
    <text evidence="3">The sequence shown here is derived from an EMBL/GenBank/DDBJ whole genome shotgun (WGS) entry which is preliminary data.</text>
</comment>
<name>A0ABU1BN92_9BURK</name>
<proteinExistence type="predicted"/>
<dbReference type="Pfam" id="PF05239">
    <property type="entry name" value="PRC"/>
    <property type="match status" value="1"/>
</dbReference>
<gene>
    <name evidence="3" type="ORF">Q8A64_08580</name>
</gene>
<evidence type="ECO:0000313" key="4">
    <source>
        <dbReference type="Proteomes" id="UP001225596"/>
    </source>
</evidence>
<dbReference type="EMBL" id="JAUYVH010000003">
    <property type="protein sequence ID" value="MDQ9170465.1"/>
    <property type="molecule type" value="Genomic_DNA"/>
</dbReference>
<dbReference type="Gene3D" id="2.30.30.240">
    <property type="entry name" value="PRC-barrel domain"/>
    <property type="match status" value="1"/>
</dbReference>
<evidence type="ECO:0000313" key="3">
    <source>
        <dbReference type="EMBL" id="MDQ9170465.1"/>
    </source>
</evidence>
<feature type="compositionally biased region" description="Polar residues" evidence="1">
    <location>
        <begin position="1"/>
        <end position="10"/>
    </location>
</feature>
<protein>
    <submittedName>
        <fullName evidence="3">PRC-barrel domain-containing protein</fullName>
    </submittedName>
</protein>
<dbReference type="SUPFAM" id="SSF50346">
    <property type="entry name" value="PRC-barrel domain"/>
    <property type="match status" value="1"/>
</dbReference>
<reference evidence="3 4" key="1">
    <citation type="submission" date="2023-08" db="EMBL/GenBank/DDBJ databases">
        <title>Oxalobacteraceae gen .nov., isolated from river sludge outside the plant.</title>
        <authorList>
            <person name="Zhao S.Y."/>
        </authorList>
    </citation>
    <scope>NUCLEOTIDE SEQUENCE [LARGE SCALE GENOMIC DNA]</scope>
    <source>
        <strain evidence="3 4">R-40</strain>
    </source>
</reference>
<evidence type="ECO:0000256" key="1">
    <source>
        <dbReference type="SAM" id="MobiDB-lite"/>
    </source>
</evidence>
<feature type="domain" description="PRC-barrel" evidence="2">
    <location>
        <begin position="37"/>
        <end position="86"/>
    </location>
</feature>
<sequence>MSRTPTTNGEPRTGSRRSEARRFSCIVARDSSATELLHGCPVVTAGGERIGKVKSILIDAKTRQLRYITLTSRSGSAAIVIPWHALYFDSALVRLVYYTYS</sequence>